<name>S2E2V1_9ARCH</name>
<proteinExistence type="predicted"/>
<dbReference type="RefSeq" id="WP_010191939.1">
    <property type="nucleotide sequence ID" value="NZ_AHJG01000172.1"/>
</dbReference>
<comment type="caution">
    <text evidence="1">The sequence shown here is derived from an EMBL/GenBank/DDBJ whole genome shotgun (WGS) entry which is preliminary data.</text>
</comment>
<dbReference type="AlphaFoldDB" id="S2E2V1"/>
<keyword evidence="2" id="KW-1185">Reference proteome</keyword>
<dbReference type="Proteomes" id="UP000014065">
    <property type="component" value="Unassembled WGS sequence"/>
</dbReference>
<protein>
    <submittedName>
        <fullName evidence="1">Uncharacterized protein</fullName>
    </submittedName>
</protein>
<reference evidence="1 2" key="1">
    <citation type="journal article" date="2012" name="J. Bacteriol.">
        <title>Genome Sequence of "Candidatus Nitrosoarchaeum limnia" BG20, a Low-Salinity Ammonia-Oxidizing Archaeon from the San Francisco Bay Estuary.</title>
        <authorList>
            <person name="Mosier A.C."/>
            <person name="Allen E.E."/>
            <person name="Kim M."/>
            <person name="Ferriera S."/>
            <person name="Francis C.A."/>
        </authorList>
    </citation>
    <scope>NUCLEOTIDE SEQUENCE [LARGE SCALE GENOMIC DNA]</scope>
    <source>
        <strain evidence="1 2">BG20</strain>
    </source>
</reference>
<dbReference type="EMBL" id="AHJG01000172">
    <property type="protein sequence ID" value="EPA05605.1"/>
    <property type="molecule type" value="Genomic_DNA"/>
</dbReference>
<accession>S2E2V1</accession>
<organism evidence="1 2">
    <name type="scientific">Candidatus Nitrosarchaeum limnium BG20</name>
    <dbReference type="NCBI Taxonomy" id="859192"/>
    <lineage>
        <taxon>Archaea</taxon>
        <taxon>Nitrososphaerota</taxon>
        <taxon>Nitrososphaeria</taxon>
        <taxon>Nitrosopumilales</taxon>
        <taxon>Nitrosopumilaceae</taxon>
        <taxon>Nitrosarchaeum</taxon>
    </lineage>
</organism>
<evidence type="ECO:0000313" key="2">
    <source>
        <dbReference type="Proteomes" id="UP000014065"/>
    </source>
</evidence>
<evidence type="ECO:0000313" key="1">
    <source>
        <dbReference type="EMBL" id="EPA05605.1"/>
    </source>
</evidence>
<gene>
    <name evidence="1" type="ORF">BG20_I1054</name>
</gene>
<sequence>MKDVRNQIKESSGIKQDENDVKIPYVGISENIFLSDKEIKIEEMGKEIGENINQEISKLSKKNFDELNEISEDIKKERSMFEKK</sequence>